<proteinExistence type="predicted"/>
<evidence type="ECO:0000256" key="1">
    <source>
        <dbReference type="SAM" id="MobiDB-lite"/>
    </source>
</evidence>
<dbReference type="AlphaFoldDB" id="A0A9E7EI91"/>
<evidence type="ECO:0000313" key="2">
    <source>
        <dbReference type="EMBL" id="URD77483.1"/>
    </source>
</evidence>
<dbReference type="Proteomes" id="UP001055439">
    <property type="component" value="Chromosome 10"/>
</dbReference>
<sequence length="176" mass="18800">SQKGCPENISSRGVCENITSGGREKEGVKISAVGWNLDRTRVEGGLAVPAGVGASPTPVVRYGRGARHGLRVFVDRAALLPTTSPAPRHSLSSHSVEETTSNSEVAESSPPNVQPIIPKVILSEECGMEAQGRYDVEVPDSYEHLLLDVIDGDTHLFMRAAVGSCMEHTDPNSRQN</sequence>
<feature type="non-terminal residue" evidence="2">
    <location>
        <position position="1"/>
    </location>
</feature>
<feature type="region of interest" description="Disordered" evidence="1">
    <location>
        <begin position="83"/>
        <end position="113"/>
    </location>
</feature>
<gene>
    <name evidence="2" type="ORF">MUK42_02294</name>
</gene>
<evidence type="ECO:0000313" key="3">
    <source>
        <dbReference type="Proteomes" id="UP001055439"/>
    </source>
</evidence>
<dbReference type="OrthoDB" id="60984at2759"/>
<accession>A0A9E7EI91</accession>
<dbReference type="EMBL" id="CP097503">
    <property type="protein sequence ID" value="URD77483.1"/>
    <property type="molecule type" value="Genomic_DNA"/>
</dbReference>
<protein>
    <submittedName>
        <fullName evidence="2">Glucose-6-phosphate 1-dehydrogenase</fullName>
    </submittedName>
</protein>
<keyword evidence="3" id="KW-1185">Reference proteome</keyword>
<organism evidence="2 3">
    <name type="scientific">Musa troglodytarum</name>
    <name type="common">fe'i banana</name>
    <dbReference type="NCBI Taxonomy" id="320322"/>
    <lineage>
        <taxon>Eukaryota</taxon>
        <taxon>Viridiplantae</taxon>
        <taxon>Streptophyta</taxon>
        <taxon>Embryophyta</taxon>
        <taxon>Tracheophyta</taxon>
        <taxon>Spermatophyta</taxon>
        <taxon>Magnoliopsida</taxon>
        <taxon>Liliopsida</taxon>
        <taxon>Zingiberales</taxon>
        <taxon>Musaceae</taxon>
        <taxon>Musa</taxon>
    </lineage>
</organism>
<name>A0A9E7EI91_9LILI</name>
<feature type="compositionally biased region" description="Polar residues" evidence="1">
    <location>
        <begin position="83"/>
        <end position="111"/>
    </location>
</feature>
<reference evidence="2" key="1">
    <citation type="submission" date="2022-05" db="EMBL/GenBank/DDBJ databases">
        <title>The Musa troglodytarum L. genome provides insights into the mechanism of non-climacteric behaviour and enrichment of carotenoids.</title>
        <authorList>
            <person name="Wang J."/>
        </authorList>
    </citation>
    <scope>NUCLEOTIDE SEQUENCE</scope>
    <source>
        <tissue evidence="2">Leaf</tissue>
    </source>
</reference>